<gene>
    <name evidence="2" type="ORF">GGP71_000475</name>
</gene>
<sequence>MPTLDAPHPGSGTLHEPAPEAATVPEALVQDLWAQQRFDTEGLKTTDGEPIAIRDPGRLNTDAGPDFQNAHVRIGGMDWRGQVEVHTTSGGWFRHDHHTDPRFNSVVLHVTLHADMWTGGLLRADESALPELALYPRLDTPLRELLYSFRTRADDDTLPCASRWDEVPSPIRTSWIRRLAQDRLTEKRDHLPDPSDTSPATILHERLFAGLGYAKNDAPMTTLARRTPPAVLRPLDTPPEREALLLGTAGLLPEPGDLLEADRPTADYTMALRDHFRRLQVRLDVRPMASTAWTFFRLRPNNFPPLRIAQAAAWYAEGGLLHEAPVSTLRTALGQDTPVATLREALAASPPAFWRTHYHLTKRAAEHTPSLGTSRRDTLLVNAVVPVLLQDADRRGNAAQADAALDVLRALPASQDRVVRRFQDLGTDPESAYDAQGLHELYKNYCSAGGCLDCQIGQHLLGD</sequence>
<reference evidence="2" key="1">
    <citation type="submission" date="2022-08" db="EMBL/GenBank/DDBJ databases">
        <title>Genomic Encyclopedia of Type Strains, Phase V (KMG-V): Genome sequencing to study the core and pangenomes of soil and plant-associated prokaryotes.</title>
        <authorList>
            <person name="Whitman W."/>
        </authorList>
    </citation>
    <scope>NUCLEOTIDE SEQUENCE</scope>
    <source>
        <strain evidence="2">0</strain>
    </source>
</reference>
<organism evidence="2 3">
    <name type="scientific">Salinibacter ruber</name>
    <dbReference type="NCBI Taxonomy" id="146919"/>
    <lineage>
        <taxon>Bacteria</taxon>
        <taxon>Pseudomonadati</taxon>
        <taxon>Rhodothermota</taxon>
        <taxon>Rhodothermia</taxon>
        <taxon>Rhodothermales</taxon>
        <taxon>Salinibacteraceae</taxon>
        <taxon>Salinibacter</taxon>
    </lineage>
</organism>
<proteinExistence type="predicted"/>
<evidence type="ECO:0000313" key="3">
    <source>
        <dbReference type="Proteomes" id="UP001155027"/>
    </source>
</evidence>
<name>A0A9X2PU31_9BACT</name>
<comment type="caution">
    <text evidence="2">The sequence shown here is derived from an EMBL/GenBank/DDBJ whole genome shotgun (WGS) entry which is preliminary data.</text>
</comment>
<dbReference type="RefSeq" id="WP_259079362.1">
    <property type="nucleotide sequence ID" value="NZ_JANTZV010000010.1"/>
</dbReference>
<dbReference type="Pfam" id="PF11013">
    <property type="entry name" value="DUF2851"/>
    <property type="match status" value="1"/>
</dbReference>
<accession>A0A9X2PU31</accession>
<evidence type="ECO:0000256" key="1">
    <source>
        <dbReference type="SAM" id="MobiDB-lite"/>
    </source>
</evidence>
<dbReference type="Proteomes" id="UP001155027">
    <property type="component" value="Unassembled WGS sequence"/>
</dbReference>
<evidence type="ECO:0008006" key="4">
    <source>
        <dbReference type="Google" id="ProtNLM"/>
    </source>
</evidence>
<protein>
    <recommendedName>
        <fullName evidence="4">DUF2851 domain-containing protein</fullName>
    </recommendedName>
</protein>
<dbReference type="AlphaFoldDB" id="A0A9X2PU31"/>
<dbReference type="EMBL" id="JANUAU010000001">
    <property type="protein sequence ID" value="MCS3676579.1"/>
    <property type="molecule type" value="Genomic_DNA"/>
</dbReference>
<feature type="region of interest" description="Disordered" evidence="1">
    <location>
        <begin position="46"/>
        <end position="65"/>
    </location>
</feature>
<evidence type="ECO:0000313" key="2">
    <source>
        <dbReference type="EMBL" id="MCS3676579.1"/>
    </source>
</evidence>
<dbReference type="InterPro" id="IPR021272">
    <property type="entry name" value="DUF2851"/>
</dbReference>